<dbReference type="InterPro" id="IPR036390">
    <property type="entry name" value="WH_DNA-bd_sf"/>
</dbReference>
<gene>
    <name evidence="1" type="ORF">ABAZ39_01715</name>
</gene>
<reference evidence="1 2" key="1">
    <citation type="journal article" date="2014" name="Genome Announc.">
        <title>Complete Genome Sequence of the Model Rhizosphere Strain Azospirillum brasilense Az39, Successfully Applied in Agriculture.</title>
        <authorList>
            <person name="Rivera D."/>
            <person name="Revale S."/>
            <person name="Molina R."/>
            <person name="Gualpa J."/>
            <person name="Puente M."/>
            <person name="Maroniche G."/>
            <person name="Paris G."/>
            <person name="Baker D."/>
            <person name="Clavijo B."/>
            <person name="McLay K."/>
            <person name="Spaepen S."/>
            <person name="Perticari A."/>
            <person name="Vazquez M."/>
            <person name="Wisniewski-Dye F."/>
            <person name="Watkins C."/>
            <person name="Martinez-Abarca F."/>
            <person name="Vanderleyden J."/>
            <person name="Cassan F."/>
        </authorList>
    </citation>
    <scope>NUCLEOTIDE SEQUENCE [LARGE SCALE GENOMIC DNA]</scope>
    <source>
        <strain evidence="1 2">Az39</strain>
    </source>
</reference>
<keyword evidence="1" id="KW-0030">Aminoacyl-tRNA synthetase</keyword>
<dbReference type="Gene3D" id="1.10.10.10">
    <property type="entry name" value="Winged helix-like DNA-binding domain superfamily/Winged helix DNA-binding domain"/>
    <property type="match status" value="1"/>
</dbReference>
<organism evidence="1 2">
    <name type="scientific">Azospirillum argentinense</name>
    <dbReference type="NCBI Taxonomy" id="2970906"/>
    <lineage>
        <taxon>Bacteria</taxon>
        <taxon>Pseudomonadati</taxon>
        <taxon>Pseudomonadota</taxon>
        <taxon>Alphaproteobacteria</taxon>
        <taxon>Rhodospirillales</taxon>
        <taxon>Azospirillaceae</taxon>
        <taxon>Azospirillum</taxon>
    </lineage>
</organism>
<dbReference type="InterPro" id="IPR029434">
    <property type="entry name" value="Put_trans_reg"/>
</dbReference>
<dbReference type="InterPro" id="IPR036388">
    <property type="entry name" value="WH-like_DNA-bd_sf"/>
</dbReference>
<protein>
    <submittedName>
        <fullName evidence="1">Alanyl-tRNA synthetase</fullName>
    </submittedName>
</protein>
<dbReference type="AlphaFoldDB" id="A0A060D9J4"/>
<dbReference type="Pfam" id="PF14557">
    <property type="entry name" value="AphA_like"/>
    <property type="match status" value="1"/>
</dbReference>
<dbReference type="Proteomes" id="UP000027186">
    <property type="component" value="Chromosome"/>
</dbReference>
<accession>A0A060D9J4</accession>
<keyword evidence="1" id="KW-0436">Ligase</keyword>
<dbReference type="InterPro" id="IPR036386">
    <property type="entry name" value="HscB_C_sf"/>
</dbReference>
<evidence type="ECO:0000313" key="1">
    <source>
        <dbReference type="EMBL" id="AIB10756.1"/>
    </source>
</evidence>
<evidence type="ECO:0000313" key="2">
    <source>
        <dbReference type="Proteomes" id="UP000027186"/>
    </source>
</evidence>
<proteinExistence type="predicted"/>
<dbReference type="KEGG" id="abq:ABAZ39_01715"/>
<name>A0A060D9J4_9PROT</name>
<dbReference type="EMBL" id="CP007793">
    <property type="protein sequence ID" value="AIB10756.1"/>
    <property type="molecule type" value="Genomic_DNA"/>
</dbReference>
<dbReference type="Gene3D" id="1.20.1280.20">
    <property type="entry name" value="HscB, C-terminal domain"/>
    <property type="match status" value="1"/>
</dbReference>
<dbReference type="GO" id="GO:0051259">
    <property type="term" value="P:protein complex oligomerization"/>
    <property type="evidence" value="ECO:0007669"/>
    <property type="project" value="InterPro"/>
</dbReference>
<sequence>MYRDNSLMPKEAVRLAVLGTLIQNGPQRYADLAGALRHFLDRIVGPSLDLMGTSLEMLRYEGLIEALDGTGMEDNALLGATEAGRAEFDTLMRANVRAPSADGLNKLVIALKLRFLHLLDVESQRDQIDHLASLCETELARLGDLKRASAGTDGHFADWLEHDIAQAEERLNWFNNLLSRL</sequence>
<dbReference type="SUPFAM" id="SSF46785">
    <property type="entry name" value="Winged helix' DNA-binding domain"/>
    <property type="match status" value="1"/>
</dbReference>
<dbReference type="GO" id="GO:0004812">
    <property type="term" value="F:aminoacyl-tRNA ligase activity"/>
    <property type="evidence" value="ECO:0007669"/>
    <property type="project" value="UniProtKB-KW"/>
</dbReference>
<dbReference type="RefSeq" id="WP_038526089.1">
    <property type="nucleotide sequence ID" value="NZ_CP007793.1"/>
</dbReference>